<dbReference type="SMART" id="SM00448">
    <property type="entry name" value="REC"/>
    <property type="match status" value="1"/>
</dbReference>
<evidence type="ECO:0000313" key="8">
    <source>
        <dbReference type="EMBL" id="KGO94281.1"/>
    </source>
</evidence>
<dbReference type="InterPro" id="IPR016032">
    <property type="entry name" value="Sig_transdc_resp-reg_C-effctor"/>
</dbReference>
<dbReference type="GO" id="GO:0000160">
    <property type="term" value="P:phosphorelay signal transduction system"/>
    <property type="evidence" value="ECO:0007669"/>
    <property type="project" value="InterPro"/>
</dbReference>
<dbReference type="GO" id="GO:0006355">
    <property type="term" value="P:regulation of DNA-templated transcription"/>
    <property type="evidence" value="ECO:0007669"/>
    <property type="project" value="InterPro"/>
</dbReference>
<evidence type="ECO:0000259" key="7">
    <source>
        <dbReference type="PROSITE" id="PS50110"/>
    </source>
</evidence>
<comment type="caution">
    <text evidence="8">The sequence shown here is derived from an EMBL/GenBank/DDBJ whole genome shotgun (WGS) entry which is preliminary data.</text>
</comment>
<dbReference type="PRINTS" id="PR00038">
    <property type="entry name" value="HTHLUXR"/>
</dbReference>
<feature type="domain" description="Response regulatory" evidence="7">
    <location>
        <begin position="6"/>
        <end position="124"/>
    </location>
</feature>
<keyword evidence="3" id="KW-0238">DNA-binding</keyword>
<dbReference type="CDD" id="cd17535">
    <property type="entry name" value="REC_NarL-like"/>
    <property type="match status" value="1"/>
</dbReference>
<keyword evidence="4" id="KW-0804">Transcription</keyword>
<dbReference type="InterPro" id="IPR000792">
    <property type="entry name" value="Tscrpt_reg_LuxR_C"/>
</dbReference>
<dbReference type="InterPro" id="IPR011006">
    <property type="entry name" value="CheY-like_superfamily"/>
</dbReference>
<dbReference type="RefSeq" id="WP_026990435.1">
    <property type="nucleotide sequence ID" value="NZ_AUGP01000017.1"/>
</dbReference>
<evidence type="ECO:0000259" key="6">
    <source>
        <dbReference type="PROSITE" id="PS50043"/>
    </source>
</evidence>
<dbReference type="SMART" id="SM00421">
    <property type="entry name" value="HTH_LUXR"/>
    <property type="match status" value="1"/>
</dbReference>
<dbReference type="InterPro" id="IPR001789">
    <property type="entry name" value="Sig_transdc_resp-reg_receiver"/>
</dbReference>
<dbReference type="InterPro" id="IPR058245">
    <property type="entry name" value="NreC/VraR/RcsB-like_REC"/>
</dbReference>
<accession>A0A0A2MRS8</accession>
<gene>
    <name evidence="8" type="ORF">Q766_04995</name>
</gene>
<organism evidence="8 9">
    <name type="scientific">Flavobacterium subsaxonicum WB 4.1-42 = DSM 21790</name>
    <dbReference type="NCBI Taxonomy" id="1121898"/>
    <lineage>
        <taxon>Bacteria</taxon>
        <taxon>Pseudomonadati</taxon>
        <taxon>Bacteroidota</taxon>
        <taxon>Flavobacteriia</taxon>
        <taxon>Flavobacteriales</taxon>
        <taxon>Flavobacteriaceae</taxon>
        <taxon>Flavobacterium</taxon>
    </lineage>
</organism>
<dbReference type="SUPFAM" id="SSF52172">
    <property type="entry name" value="CheY-like"/>
    <property type="match status" value="1"/>
</dbReference>
<dbReference type="OrthoDB" id="9797341at2"/>
<evidence type="ECO:0000256" key="4">
    <source>
        <dbReference type="ARBA" id="ARBA00023163"/>
    </source>
</evidence>
<reference evidence="8 9" key="1">
    <citation type="submission" date="2013-09" db="EMBL/GenBank/DDBJ databases">
        <authorList>
            <person name="Zeng Z."/>
            <person name="Chen C."/>
        </authorList>
    </citation>
    <scope>NUCLEOTIDE SEQUENCE [LARGE SCALE GENOMIC DNA]</scope>
    <source>
        <strain evidence="8 9">WB 4.1-42</strain>
    </source>
</reference>
<name>A0A0A2MRS8_9FLAO</name>
<dbReference type="Gene3D" id="3.40.50.2300">
    <property type="match status" value="1"/>
</dbReference>
<protein>
    <submittedName>
        <fullName evidence="8">Phosphoglyceromutase</fullName>
    </submittedName>
</protein>
<dbReference type="PANTHER" id="PTHR43214:SF41">
    <property type="entry name" value="NITRATE_NITRITE RESPONSE REGULATOR PROTEIN NARP"/>
    <property type="match status" value="1"/>
</dbReference>
<dbReference type="InterPro" id="IPR039420">
    <property type="entry name" value="WalR-like"/>
</dbReference>
<evidence type="ECO:0000256" key="2">
    <source>
        <dbReference type="ARBA" id="ARBA00023015"/>
    </source>
</evidence>
<feature type="domain" description="HTH luxR-type" evidence="6">
    <location>
        <begin position="150"/>
        <end position="215"/>
    </location>
</feature>
<dbReference type="AlphaFoldDB" id="A0A0A2MRS8"/>
<dbReference type="Pfam" id="PF00196">
    <property type="entry name" value="GerE"/>
    <property type="match status" value="1"/>
</dbReference>
<dbReference type="PROSITE" id="PS50110">
    <property type="entry name" value="RESPONSE_REGULATORY"/>
    <property type="match status" value="1"/>
</dbReference>
<dbReference type="STRING" id="1121898.GCA_000422725_01565"/>
<sequence length="225" mass="25556">MEENITIAIIDDDALIVGLLHDYLQYREGLEVLFTAQSGAELFLKLTTANVAPQIILLDLRMEGMDGIEITQRLKTDFPDIKIIIISSHYQKTFMGFILKTGAAAFLPKGISPFELVTIIHTVHKQGYYFKEDQLEVLREQIPTKVPRPVLENTMLLSDREIEVLRYICHQKTAKEIGELMFITQRTAEGHKNNLFAKTGAKNIAGLVIYAIQHNHIKVEELPII</sequence>
<evidence type="ECO:0000256" key="5">
    <source>
        <dbReference type="PROSITE-ProRule" id="PRU00169"/>
    </source>
</evidence>
<dbReference type="PROSITE" id="PS50043">
    <property type="entry name" value="HTH_LUXR_2"/>
    <property type="match status" value="1"/>
</dbReference>
<dbReference type="EMBL" id="JRLY01000002">
    <property type="protein sequence ID" value="KGO94281.1"/>
    <property type="molecule type" value="Genomic_DNA"/>
</dbReference>
<evidence type="ECO:0000313" key="9">
    <source>
        <dbReference type="Proteomes" id="UP000030111"/>
    </source>
</evidence>
<dbReference type="PANTHER" id="PTHR43214">
    <property type="entry name" value="TWO-COMPONENT RESPONSE REGULATOR"/>
    <property type="match status" value="1"/>
</dbReference>
<dbReference type="GO" id="GO:0003677">
    <property type="term" value="F:DNA binding"/>
    <property type="evidence" value="ECO:0007669"/>
    <property type="project" value="UniProtKB-KW"/>
</dbReference>
<feature type="modified residue" description="4-aspartylphosphate" evidence="5">
    <location>
        <position position="59"/>
    </location>
</feature>
<keyword evidence="9" id="KW-1185">Reference proteome</keyword>
<dbReference type="eggNOG" id="COG2197">
    <property type="taxonomic scope" value="Bacteria"/>
</dbReference>
<keyword evidence="2" id="KW-0805">Transcription regulation</keyword>
<keyword evidence="1 5" id="KW-0597">Phosphoprotein</keyword>
<evidence type="ECO:0000256" key="3">
    <source>
        <dbReference type="ARBA" id="ARBA00023125"/>
    </source>
</evidence>
<proteinExistence type="predicted"/>
<evidence type="ECO:0000256" key="1">
    <source>
        <dbReference type="ARBA" id="ARBA00022553"/>
    </source>
</evidence>
<dbReference type="Pfam" id="PF00072">
    <property type="entry name" value="Response_reg"/>
    <property type="match status" value="1"/>
</dbReference>
<dbReference type="SUPFAM" id="SSF46894">
    <property type="entry name" value="C-terminal effector domain of the bipartite response regulators"/>
    <property type="match status" value="1"/>
</dbReference>
<dbReference type="CDD" id="cd06170">
    <property type="entry name" value="LuxR_C_like"/>
    <property type="match status" value="1"/>
</dbReference>
<dbReference type="Proteomes" id="UP000030111">
    <property type="component" value="Unassembled WGS sequence"/>
</dbReference>